<dbReference type="GO" id="GO:1901678">
    <property type="term" value="P:iron coordination entity transport"/>
    <property type="evidence" value="ECO:0007669"/>
    <property type="project" value="UniProtKB-ARBA"/>
</dbReference>
<accession>A0A1T4XQF7</accession>
<feature type="region of interest" description="Disordered" evidence="5">
    <location>
        <begin position="27"/>
        <end position="46"/>
    </location>
</feature>
<dbReference type="GO" id="GO:0030288">
    <property type="term" value="C:outer membrane-bounded periplasmic space"/>
    <property type="evidence" value="ECO:0007669"/>
    <property type="project" value="TreeGrafter"/>
</dbReference>
<evidence type="ECO:0000256" key="5">
    <source>
        <dbReference type="SAM" id="MobiDB-lite"/>
    </source>
</evidence>
<dbReference type="Proteomes" id="UP000190042">
    <property type="component" value="Unassembled WGS sequence"/>
</dbReference>
<dbReference type="EMBL" id="FUYJ01000001">
    <property type="protein sequence ID" value="SKA91593.1"/>
    <property type="molecule type" value="Genomic_DNA"/>
</dbReference>
<dbReference type="Pfam" id="PF01497">
    <property type="entry name" value="Peripla_BP_2"/>
    <property type="match status" value="1"/>
</dbReference>
<dbReference type="AlphaFoldDB" id="A0A1T4XQF7"/>
<gene>
    <name evidence="8" type="ORF">SAMN04244570_1165</name>
</gene>
<evidence type="ECO:0000313" key="9">
    <source>
        <dbReference type="Proteomes" id="UP000190042"/>
    </source>
</evidence>
<feature type="domain" description="Fe/B12 periplasmic-binding" evidence="7">
    <location>
        <begin position="68"/>
        <end position="325"/>
    </location>
</feature>
<dbReference type="PANTHER" id="PTHR30532:SF10">
    <property type="entry name" value="IRON-UPTAKE SYSTEM-BINDING PROTEIN"/>
    <property type="match status" value="1"/>
</dbReference>
<evidence type="ECO:0000256" key="2">
    <source>
        <dbReference type="ARBA" id="ARBA00008814"/>
    </source>
</evidence>
<organism evidence="8 9">
    <name type="scientific">Sporosarcina newyorkensis</name>
    <dbReference type="NCBI Taxonomy" id="759851"/>
    <lineage>
        <taxon>Bacteria</taxon>
        <taxon>Bacillati</taxon>
        <taxon>Bacillota</taxon>
        <taxon>Bacilli</taxon>
        <taxon>Bacillales</taxon>
        <taxon>Caryophanaceae</taxon>
        <taxon>Sporosarcina</taxon>
    </lineage>
</organism>
<reference evidence="9" key="1">
    <citation type="submission" date="2017-02" db="EMBL/GenBank/DDBJ databases">
        <authorList>
            <person name="Varghese N."/>
            <person name="Submissions S."/>
        </authorList>
    </citation>
    <scope>NUCLEOTIDE SEQUENCE [LARGE SCALE GENOMIC DNA]</scope>
    <source>
        <strain evidence="9">DSM 23966</strain>
    </source>
</reference>
<dbReference type="RefSeq" id="WP_078816859.1">
    <property type="nucleotide sequence ID" value="NZ_FUYJ01000001.1"/>
</dbReference>
<dbReference type="PROSITE" id="PS50983">
    <property type="entry name" value="FE_B12_PBP"/>
    <property type="match status" value="1"/>
</dbReference>
<comment type="subcellular location">
    <subcellularLocation>
        <location evidence="1">Cell envelope</location>
    </subcellularLocation>
</comment>
<feature type="compositionally biased region" description="Polar residues" evidence="5">
    <location>
        <begin position="37"/>
        <end position="46"/>
    </location>
</feature>
<dbReference type="Gene3D" id="3.40.50.1980">
    <property type="entry name" value="Nitrogenase molybdenum iron protein domain"/>
    <property type="match status" value="2"/>
</dbReference>
<evidence type="ECO:0000259" key="7">
    <source>
        <dbReference type="PROSITE" id="PS50983"/>
    </source>
</evidence>
<dbReference type="SUPFAM" id="SSF53807">
    <property type="entry name" value="Helical backbone' metal receptor"/>
    <property type="match status" value="1"/>
</dbReference>
<feature type="signal peptide" evidence="6">
    <location>
        <begin position="1"/>
        <end position="19"/>
    </location>
</feature>
<dbReference type="InterPro" id="IPR051313">
    <property type="entry name" value="Bact_iron-sidero_bind"/>
</dbReference>
<protein>
    <submittedName>
        <fullName evidence="8">Bacillibactin-binding protein</fullName>
    </submittedName>
</protein>
<feature type="chain" id="PRO_5039266127" evidence="6">
    <location>
        <begin position="20"/>
        <end position="325"/>
    </location>
</feature>
<keyword evidence="4 6" id="KW-0732">Signal</keyword>
<proteinExistence type="inferred from homology"/>
<dbReference type="PROSITE" id="PS51257">
    <property type="entry name" value="PROKAR_LIPOPROTEIN"/>
    <property type="match status" value="1"/>
</dbReference>
<evidence type="ECO:0000256" key="6">
    <source>
        <dbReference type="SAM" id="SignalP"/>
    </source>
</evidence>
<evidence type="ECO:0000256" key="4">
    <source>
        <dbReference type="ARBA" id="ARBA00022729"/>
    </source>
</evidence>
<feature type="compositionally biased region" description="Basic and acidic residues" evidence="5">
    <location>
        <begin position="27"/>
        <end position="36"/>
    </location>
</feature>
<keyword evidence="9" id="KW-1185">Reference proteome</keyword>
<keyword evidence="3" id="KW-0813">Transport</keyword>
<evidence type="ECO:0000256" key="1">
    <source>
        <dbReference type="ARBA" id="ARBA00004196"/>
    </source>
</evidence>
<dbReference type="PANTHER" id="PTHR30532">
    <property type="entry name" value="IRON III DICITRATE-BINDING PERIPLASMIC PROTEIN"/>
    <property type="match status" value="1"/>
</dbReference>
<dbReference type="InterPro" id="IPR002491">
    <property type="entry name" value="ABC_transptr_periplasmic_BD"/>
</dbReference>
<comment type="similarity">
    <text evidence="2">Belongs to the bacterial solute-binding protein 8 family.</text>
</comment>
<evidence type="ECO:0000256" key="3">
    <source>
        <dbReference type="ARBA" id="ARBA00022448"/>
    </source>
</evidence>
<name>A0A1T4XQF7_9BACL</name>
<sequence length="325" mass="36081">MKTKVQLFILSLVALFALAACSTQEKVEADTEKEAKTATSEANTSESETRAITYLGETYTVPSKVERLVITGAMEAMEDATALEVEPVGAITIAGEFPGMFKTAMGQAESIGEKQQPNFEKIVQLKPDVILGSTKFSEEVVSKLEQIAPTILVSHISSSWEDNLMLMGELSGKEEKAQTLLSDYKESVKTIKPSLAEDFKDQTVVAMRVRGGKMFVYPEDVFFNPVLYEELGLEIPETIKKAKAQEELSVEQLAEMNPDHIFMQVQQTGTQENEQAFEHLKKNPIIQNIKAFKEDQVYVNVVDSLLEGGTVFSKSAFVNELQKNY</sequence>
<evidence type="ECO:0000313" key="8">
    <source>
        <dbReference type="EMBL" id="SKA91593.1"/>
    </source>
</evidence>